<feature type="transmembrane region" description="Helical" evidence="1">
    <location>
        <begin position="20"/>
        <end position="38"/>
    </location>
</feature>
<proteinExistence type="predicted"/>
<organism evidence="3 4">
    <name type="scientific">Herbinix luporum</name>
    <dbReference type="NCBI Taxonomy" id="1679721"/>
    <lineage>
        <taxon>Bacteria</taxon>
        <taxon>Bacillati</taxon>
        <taxon>Bacillota</taxon>
        <taxon>Clostridia</taxon>
        <taxon>Lachnospirales</taxon>
        <taxon>Lachnospiraceae</taxon>
        <taxon>Herbinix</taxon>
    </lineage>
</organism>
<name>A0A0K8J842_9FIRM</name>
<feature type="transmembrane region" description="Helical" evidence="1">
    <location>
        <begin position="82"/>
        <end position="103"/>
    </location>
</feature>
<reference evidence="4" key="1">
    <citation type="submission" date="2015-09" db="EMBL/GenBank/DDBJ databases">
        <authorList>
            <person name="Wibberg D."/>
        </authorList>
    </citation>
    <scope>NUCLEOTIDE SEQUENCE [LARGE SCALE GENOMIC DNA]</scope>
    <source>
        <strain evidence="4">SD1D</strain>
    </source>
</reference>
<feature type="transmembrane region" description="Helical" evidence="1">
    <location>
        <begin position="237"/>
        <end position="256"/>
    </location>
</feature>
<dbReference type="PANTHER" id="PTHR37312:SF1">
    <property type="entry name" value="MEMBRANE-BOUND ACYLTRANSFERASE YKRP-RELATED"/>
    <property type="match status" value="1"/>
</dbReference>
<feature type="domain" description="Acyltransferase 3" evidence="2">
    <location>
        <begin position="21"/>
        <end position="315"/>
    </location>
</feature>
<gene>
    <name evidence="3" type="ORF">SD1D_1944</name>
</gene>
<dbReference type="OrthoDB" id="6623990at2"/>
<evidence type="ECO:0000256" key="1">
    <source>
        <dbReference type="SAM" id="Phobius"/>
    </source>
</evidence>
<keyword evidence="1" id="KW-0812">Transmembrane</keyword>
<dbReference type="Pfam" id="PF01757">
    <property type="entry name" value="Acyl_transf_3"/>
    <property type="match status" value="1"/>
</dbReference>
<sequence length="344" mass="40635">MEARHMKEAVNQQEKSRDYLFDNMRGVLIFLVVFGHMLTSMKDQYSAIKIIYVFIYFFHMPALTFISGYFSKNPDKARTQAFKTILLPYLILNLSTYLFKMLILKEQYFGFRFFRPTWGLWYLFALFLWKFFLKDLISIKYVLPFSFVFGVLSGFSKEFASYMALGRTFAFLPFFLLGYYCSKEHIEKIRRIPKIISLLIFIVVGICSVCIIKYDIFQVKNLFLKLPYPEEADVEHMFYRIFIYVIALLMIGALINITSDNKSFISKIGLNTMTVYIFHLFIVPILEKFEILNDKPYLYMAYAVVISIIITYLFSRPKVSKYYNKVINGVIGLIITKEKQIKKT</sequence>
<feature type="transmembrane region" description="Helical" evidence="1">
    <location>
        <begin position="268"/>
        <end position="285"/>
    </location>
</feature>
<protein>
    <recommendedName>
        <fullName evidence="2">Acyltransferase 3 domain-containing protein</fullName>
    </recommendedName>
</protein>
<keyword evidence="1" id="KW-0472">Membrane</keyword>
<dbReference type="KEGG" id="hsd:SD1D_1944"/>
<feature type="transmembrane region" description="Helical" evidence="1">
    <location>
        <begin position="136"/>
        <end position="156"/>
    </location>
</feature>
<dbReference type="GO" id="GO:0016747">
    <property type="term" value="F:acyltransferase activity, transferring groups other than amino-acyl groups"/>
    <property type="evidence" value="ECO:0007669"/>
    <property type="project" value="InterPro"/>
</dbReference>
<feature type="transmembrane region" description="Helical" evidence="1">
    <location>
        <begin position="109"/>
        <end position="129"/>
    </location>
</feature>
<evidence type="ECO:0000313" key="4">
    <source>
        <dbReference type="Proteomes" id="UP000196053"/>
    </source>
</evidence>
<keyword evidence="4" id="KW-1185">Reference proteome</keyword>
<dbReference type="PANTHER" id="PTHR37312">
    <property type="entry name" value="MEMBRANE-BOUND ACYLTRANSFERASE YKRP-RELATED"/>
    <property type="match status" value="1"/>
</dbReference>
<dbReference type="RefSeq" id="WP_058258724.1">
    <property type="nucleotide sequence ID" value="NZ_LN879430.1"/>
</dbReference>
<dbReference type="EMBL" id="LN879430">
    <property type="protein sequence ID" value="CUH93482.1"/>
    <property type="molecule type" value="Genomic_DNA"/>
</dbReference>
<feature type="transmembrane region" description="Helical" evidence="1">
    <location>
        <begin position="194"/>
        <end position="217"/>
    </location>
</feature>
<feature type="transmembrane region" description="Helical" evidence="1">
    <location>
        <begin position="297"/>
        <end position="315"/>
    </location>
</feature>
<feature type="transmembrane region" description="Helical" evidence="1">
    <location>
        <begin position="162"/>
        <end position="182"/>
    </location>
</feature>
<keyword evidence="1" id="KW-1133">Transmembrane helix</keyword>
<dbReference type="Proteomes" id="UP000196053">
    <property type="component" value="Chromosome I"/>
</dbReference>
<evidence type="ECO:0000259" key="2">
    <source>
        <dbReference type="Pfam" id="PF01757"/>
    </source>
</evidence>
<dbReference type="InterPro" id="IPR052734">
    <property type="entry name" value="Nod_factor_acetyltransferase"/>
</dbReference>
<accession>A0A0K8J842</accession>
<feature type="transmembrane region" description="Helical" evidence="1">
    <location>
        <begin position="50"/>
        <end position="70"/>
    </location>
</feature>
<dbReference type="AlphaFoldDB" id="A0A0K8J842"/>
<evidence type="ECO:0000313" key="3">
    <source>
        <dbReference type="EMBL" id="CUH93482.1"/>
    </source>
</evidence>
<dbReference type="InterPro" id="IPR002656">
    <property type="entry name" value="Acyl_transf_3_dom"/>
</dbReference>